<dbReference type="EMBL" id="FJOG01000002">
    <property type="protein sequence ID" value="CZR51750.1"/>
    <property type="molecule type" value="Genomic_DNA"/>
</dbReference>
<name>A0A1L7WG51_9HELO</name>
<reference evidence="3 4" key="1">
    <citation type="submission" date="2016-03" db="EMBL/GenBank/DDBJ databases">
        <authorList>
            <person name="Ploux O."/>
        </authorList>
    </citation>
    <scope>NUCLEOTIDE SEQUENCE [LARGE SCALE GENOMIC DNA]</scope>
    <source>
        <strain evidence="3 4">UAMH 11012</strain>
    </source>
</reference>
<evidence type="ECO:0000259" key="2">
    <source>
        <dbReference type="Pfam" id="PF16862"/>
    </source>
</evidence>
<keyword evidence="4" id="KW-1185">Reference proteome</keyword>
<dbReference type="AlphaFoldDB" id="A0A1L7WG51"/>
<proteinExistence type="predicted"/>
<dbReference type="Pfam" id="PF16862">
    <property type="entry name" value="Glyco_hydro_79C"/>
    <property type="match status" value="1"/>
</dbReference>
<keyword evidence="1" id="KW-0732">Signal</keyword>
<dbReference type="InterPro" id="IPR052974">
    <property type="entry name" value="GH79_Enzymes"/>
</dbReference>
<evidence type="ECO:0000313" key="4">
    <source>
        <dbReference type="Proteomes" id="UP000184330"/>
    </source>
</evidence>
<organism evidence="3 4">
    <name type="scientific">Phialocephala subalpina</name>
    <dbReference type="NCBI Taxonomy" id="576137"/>
    <lineage>
        <taxon>Eukaryota</taxon>
        <taxon>Fungi</taxon>
        <taxon>Dikarya</taxon>
        <taxon>Ascomycota</taxon>
        <taxon>Pezizomycotina</taxon>
        <taxon>Leotiomycetes</taxon>
        <taxon>Helotiales</taxon>
        <taxon>Mollisiaceae</taxon>
        <taxon>Phialocephala</taxon>
        <taxon>Phialocephala fortinii species complex</taxon>
    </lineage>
</organism>
<sequence length="487" mass="53331">MFSFLALLSVLGLAYAGTTTLTVPGKPPPGCATLDRAPVALSFEFYEFPSYFTNVSNTETCMKHLHDVSGVWPRIRIGGTSQDYSTYVPSLDPYIVYSVPDPATLAKNITFGPRFIDLAESYPGTVVMGLNRGGDNLNNTIEAAVAIEKRMHNLQAIELGNEPDIYAALNFPLTSNSGYNLTTWTPETEAHSESTWQLAVTSPLAQPNIIQAGNLEQPPSLYNASNLIKYEDPLALETVKTFSHHNYPQSTYFADSVNLEALMKHQNIVENVGTFKTDVEVARSVGWEYVFGETNSVSGGGSPLISPLFGTAIWLLDYVLQAATINIKRTYLHQCTIETCWYAFWDRENVNAPFYGAFVATYVLAGGKYISSLDDGTSNYGGYVVFDEGGKQLKLVLVNSDYYTNGTRGVERFVIEGLKDGWVRGRRLTAESALSKVSEGNLPTFGGRWFESDCSIAGREEVEVVKVEGGKAGFEIAASEALIVDLC</sequence>
<dbReference type="Gene3D" id="3.20.20.80">
    <property type="entry name" value="Glycosidases"/>
    <property type="match status" value="1"/>
</dbReference>
<dbReference type="SUPFAM" id="SSF51445">
    <property type="entry name" value="(Trans)glycosidases"/>
    <property type="match status" value="1"/>
</dbReference>
<dbReference type="OrthoDB" id="2831684at2759"/>
<dbReference type="PANTHER" id="PTHR36183:SF3">
    <property type="entry name" value="BETA-GLUCURONIDASE C-TERMINAL DOMAIN-CONTAINING PROTEIN"/>
    <property type="match status" value="1"/>
</dbReference>
<dbReference type="InterPro" id="IPR017853">
    <property type="entry name" value="GH"/>
</dbReference>
<feature type="domain" description="Beta-glucuronidase C-terminal" evidence="2">
    <location>
        <begin position="382"/>
        <end position="483"/>
    </location>
</feature>
<gene>
    <name evidence="3" type="ORF">PAC_01627</name>
</gene>
<dbReference type="InterPro" id="IPR031728">
    <property type="entry name" value="GlcAase_C"/>
</dbReference>
<feature type="signal peptide" evidence="1">
    <location>
        <begin position="1"/>
        <end position="16"/>
    </location>
</feature>
<evidence type="ECO:0000256" key="1">
    <source>
        <dbReference type="SAM" id="SignalP"/>
    </source>
</evidence>
<evidence type="ECO:0000313" key="3">
    <source>
        <dbReference type="EMBL" id="CZR51750.1"/>
    </source>
</evidence>
<dbReference type="PANTHER" id="PTHR36183">
    <property type="entry name" value="BETA-GLUCURONIDASE"/>
    <property type="match status" value="1"/>
</dbReference>
<protein>
    <recommendedName>
        <fullName evidence="2">Beta-glucuronidase C-terminal domain-containing protein</fullName>
    </recommendedName>
</protein>
<dbReference type="Proteomes" id="UP000184330">
    <property type="component" value="Unassembled WGS sequence"/>
</dbReference>
<feature type="chain" id="PRO_5012950680" description="Beta-glucuronidase C-terminal domain-containing protein" evidence="1">
    <location>
        <begin position="17"/>
        <end position="487"/>
    </location>
</feature>
<accession>A0A1L7WG51</accession>